<dbReference type="SMART" id="SM00949">
    <property type="entry name" value="PAZ"/>
    <property type="match status" value="1"/>
</dbReference>
<dbReference type="RefSeq" id="XP_073396713.1">
    <property type="nucleotide sequence ID" value="XM_073540612.1"/>
</dbReference>
<evidence type="ECO:0000259" key="4">
    <source>
        <dbReference type="PROSITE" id="PS50821"/>
    </source>
</evidence>
<accession>A0A2K1J0H2</accession>
<dbReference type="Proteomes" id="UP000006727">
    <property type="component" value="Chromosome 18"/>
</dbReference>
<dbReference type="Pfam" id="PF08699">
    <property type="entry name" value="ArgoL1"/>
    <property type="match status" value="1"/>
</dbReference>
<dbReference type="Pfam" id="PF02170">
    <property type="entry name" value="PAZ"/>
    <property type="match status" value="1"/>
</dbReference>
<dbReference type="PROSITE" id="PS50821">
    <property type="entry name" value="PAZ"/>
    <property type="match status" value="1"/>
</dbReference>
<organism evidence="6">
    <name type="scientific">Physcomitrium patens</name>
    <name type="common">Spreading-leaved earth moss</name>
    <name type="synonym">Physcomitrella patens</name>
    <dbReference type="NCBI Taxonomy" id="3218"/>
    <lineage>
        <taxon>Eukaryota</taxon>
        <taxon>Viridiplantae</taxon>
        <taxon>Streptophyta</taxon>
        <taxon>Embryophyta</taxon>
        <taxon>Bryophyta</taxon>
        <taxon>Bryophytina</taxon>
        <taxon>Bryopsida</taxon>
        <taxon>Funariidae</taxon>
        <taxon>Funariales</taxon>
        <taxon>Funariaceae</taxon>
        <taxon>Physcomitrium</taxon>
    </lineage>
</organism>
<dbReference type="GO" id="GO:0031047">
    <property type="term" value="P:regulatory ncRNA-mediated gene silencing"/>
    <property type="evidence" value="ECO:0000318"/>
    <property type="project" value="GO_Central"/>
</dbReference>
<dbReference type="EnsemblPlants" id="Pp3c18_9600V3.9">
    <property type="protein sequence ID" value="Pp3c18_9600V3.9"/>
    <property type="gene ID" value="Pp3c18_9600"/>
</dbReference>
<reference evidence="6 8" key="1">
    <citation type="journal article" date="2008" name="Science">
        <title>The Physcomitrella genome reveals evolutionary insights into the conquest of land by plants.</title>
        <authorList>
            <person name="Rensing S."/>
            <person name="Lang D."/>
            <person name="Zimmer A."/>
            <person name="Terry A."/>
            <person name="Salamov A."/>
            <person name="Shapiro H."/>
            <person name="Nishiyama T."/>
            <person name="Perroud P.-F."/>
            <person name="Lindquist E."/>
            <person name="Kamisugi Y."/>
            <person name="Tanahashi T."/>
            <person name="Sakakibara K."/>
            <person name="Fujita T."/>
            <person name="Oishi K."/>
            <person name="Shin-I T."/>
            <person name="Kuroki Y."/>
            <person name="Toyoda A."/>
            <person name="Suzuki Y."/>
            <person name="Hashimoto A."/>
            <person name="Yamaguchi K."/>
            <person name="Sugano A."/>
            <person name="Kohara Y."/>
            <person name="Fujiyama A."/>
            <person name="Anterola A."/>
            <person name="Aoki S."/>
            <person name="Ashton N."/>
            <person name="Barbazuk W.B."/>
            <person name="Barker E."/>
            <person name="Bennetzen J."/>
            <person name="Bezanilla M."/>
            <person name="Blankenship R."/>
            <person name="Cho S.H."/>
            <person name="Dutcher S."/>
            <person name="Estelle M."/>
            <person name="Fawcett J.A."/>
            <person name="Gundlach H."/>
            <person name="Hanada K."/>
            <person name="Heyl A."/>
            <person name="Hicks K.A."/>
            <person name="Hugh J."/>
            <person name="Lohr M."/>
            <person name="Mayer K."/>
            <person name="Melkozernov A."/>
            <person name="Murata T."/>
            <person name="Nelson D."/>
            <person name="Pils B."/>
            <person name="Prigge M."/>
            <person name="Reiss B."/>
            <person name="Renner T."/>
            <person name="Rombauts S."/>
            <person name="Rushton P."/>
            <person name="Sanderfoot A."/>
            <person name="Schween G."/>
            <person name="Shiu S.-H."/>
            <person name="Stueber K."/>
            <person name="Theodoulou F.L."/>
            <person name="Tu H."/>
            <person name="Van de Peer Y."/>
            <person name="Verrier P.J."/>
            <person name="Waters E."/>
            <person name="Wood A."/>
            <person name="Yang L."/>
            <person name="Cove D."/>
            <person name="Cuming A."/>
            <person name="Hasebe M."/>
            <person name="Lucas S."/>
            <person name="Mishler D.B."/>
            <person name="Reski R."/>
            <person name="Grigoriev I."/>
            <person name="Quatrano R.S."/>
            <person name="Boore J.L."/>
        </authorList>
    </citation>
    <scope>NUCLEOTIDE SEQUENCE [LARGE SCALE GENOMIC DNA]</scope>
    <source>
        <strain evidence="7 8">cv. Gransden 2004</strain>
    </source>
</reference>
<reference evidence="6 8" key="2">
    <citation type="journal article" date="2018" name="Plant J.">
        <title>The Physcomitrella patens chromosome-scale assembly reveals moss genome structure and evolution.</title>
        <authorList>
            <person name="Lang D."/>
            <person name="Ullrich K.K."/>
            <person name="Murat F."/>
            <person name="Fuchs J."/>
            <person name="Jenkins J."/>
            <person name="Haas F.B."/>
            <person name="Piednoel M."/>
            <person name="Gundlach H."/>
            <person name="Van Bel M."/>
            <person name="Meyberg R."/>
            <person name="Vives C."/>
            <person name="Morata J."/>
            <person name="Symeonidi A."/>
            <person name="Hiss M."/>
            <person name="Muchero W."/>
            <person name="Kamisugi Y."/>
            <person name="Saleh O."/>
            <person name="Blanc G."/>
            <person name="Decker E.L."/>
            <person name="van Gessel N."/>
            <person name="Grimwood J."/>
            <person name="Hayes R.D."/>
            <person name="Graham S.W."/>
            <person name="Gunter L.E."/>
            <person name="McDaniel S.F."/>
            <person name="Hoernstein S.N.W."/>
            <person name="Larsson A."/>
            <person name="Li F.W."/>
            <person name="Perroud P.F."/>
            <person name="Phillips J."/>
            <person name="Ranjan P."/>
            <person name="Rokshar D.S."/>
            <person name="Rothfels C.J."/>
            <person name="Schneider L."/>
            <person name="Shu S."/>
            <person name="Stevenson D.W."/>
            <person name="Thummler F."/>
            <person name="Tillich M."/>
            <person name="Villarreal Aguilar J.C."/>
            <person name="Widiez T."/>
            <person name="Wong G.K."/>
            <person name="Wymore A."/>
            <person name="Zhang Y."/>
            <person name="Zimmer A.D."/>
            <person name="Quatrano R.S."/>
            <person name="Mayer K.F.X."/>
            <person name="Goodstein D."/>
            <person name="Casacuberta J.M."/>
            <person name="Vandepoele K."/>
            <person name="Reski R."/>
            <person name="Cuming A.C."/>
            <person name="Tuskan G.A."/>
            <person name="Maumus F."/>
            <person name="Salse J."/>
            <person name="Schmutz J."/>
            <person name="Rensing S.A."/>
        </authorList>
    </citation>
    <scope>NUCLEOTIDE SEQUENCE [LARGE SCALE GENOMIC DNA]</scope>
    <source>
        <strain evidence="7 8">cv. Gransden 2004</strain>
    </source>
</reference>
<dbReference type="OrthoDB" id="10252740at2759"/>
<dbReference type="GO" id="GO:0003723">
    <property type="term" value="F:RNA binding"/>
    <property type="evidence" value="ECO:0000318"/>
    <property type="project" value="GO_Central"/>
</dbReference>
<dbReference type="EnsemblPlants" id="Pp3c18_9600V3.2">
    <property type="protein sequence ID" value="Pp3c18_9600V3.2"/>
    <property type="gene ID" value="Pp3c18_9600"/>
</dbReference>
<dbReference type="InterPro" id="IPR036397">
    <property type="entry name" value="RNaseH_sf"/>
</dbReference>
<evidence type="ECO:0000256" key="3">
    <source>
        <dbReference type="SAM" id="MobiDB-lite"/>
    </source>
</evidence>
<dbReference type="GO" id="GO:0005737">
    <property type="term" value="C:cytoplasm"/>
    <property type="evidence" value="ECO:0000318"/>
    <property type="project" value="GO_Central"/>
</dbReference>
<dbReference type="Gene3D" id="3.30.420.10">
    <property type="entry name" value="Ribonuclease H-like superfamily/Ribonuclease H"/>
    <property type="match status" value="1"/>
</dbReference>
<evidence type="ECO:0000313" key="6">
    <source>
        <dbReference type="EMBL" id="PNR35026.1"/>
    </source>
</evidence>
<dbReference type="SUPFAM" id="SSF101690">
    <property type="entry name" value="PAZ domain"/>
    <property type="match status" value="1"/>
</dbReference>
<dbReference type="Pfam" id="PF02171">
    <property type="entry name" value="Piwi"/>
    <property type="match status" value="1"/>
</dbReference>
<dbReference type="GeneID" id="112295137"/>
<feature type="region of interest" description="Disordered" evidence="3">
    <location>
        <begin position="176"/>
        <end position="213"/>
    </location>
</feature>
<feature type="compositionally biased region" description="Low complexity" evidence="3">
    <location>
        <begin position="61"/>
        <end position="74"/>
    </location>
</feature>
<dbReference type="InterPro" id="IPR014811">
    <property type="entry name" value="ArgoL1"/>
</dbReference>
<feature type="compositionally biased region" description="Polar residues" evidence="3">
    <location>
        <begin position="192"/>
        <end position="202"/>
    </location>
</feature>
<sequence length="961" mass="106540">MDGAEVMSGMSEVGLPLPPPPPVPPGAFPAISPGYEKALPPSGLNREPNEGHTGHDGTPKGASGSSAPISPALARIPLPKKATRPSFGKLGRPSKLCMNHFKTSIVKWDDVYQYSVSIEPSVKDKKQCREIMKKLRETYGEAECGGKQGAYDGENCLFTSGSLSFNTKEFPVFLEDSKGSSYRPGDRDGKTGDSTSTHSPTGQEVFPKRRKTVSRGREFSVKIEFAATIRMKVIDDMMKGVMGKGDLDQETRALDALRVLDIVLRENASERGYLLVRDNFFHPELGPVGDLGEGVEAWRGYHSSIKPTGLGLTLNLDVTMTTILKPITVEKFLAEYFGVRDLNGLQARNWTKAKSILKGVKVETTHMSVSREHKISGFSDRAIRDLKFSRRVKDGEGNIGEEEISVQQYYSDVYMYTLRFPDLPALVSGNKKKATFLPLELCKIIAGQRYTKSLSSKQRQLQIAACKQSPQERQRICENAMEVSKYSSDKLIAEFGLKFESSLAGVTGRILRPPQLEFGHGRTEEPRDGRWNFNQKELKQGARIDTWAVAIFDGRCSDGQRIAESLVDCCCKRGMQMRQAAIVEKEPPSSQRFSPEQRVERMITALKQTKPVFILVILPDKDSPIYVPFKRFCEMKIGVVSQCMVKPRQLNDQYLGNLALKINLKMGGFNSPLSPRMVSCLGPSTIIFGMDVSHGSPGESSVPSIAAVVATKNWPDVFHYSTQVRIQPAKTEMIEGLHDSKGGMVKECLKAYYISCRSPNYRKPTQIIVYRDGISESQFAECLEVEFTAFKRACAELEEGYNPGITFIVAQKRHNTRFFPQGPDNQMRNGNVLPGTVVDKDACHPHNYDFFLVSQAGLIGTSRPTHYHVLVNENKLSPDDIQGLTNNLCYTFGRCTTSVSMAAPAAYAHVVATRYRKLVDTMGGGSDTSSFRSSKEGGAPKPPFPDLPVLKIKPEHSMFFC</sequence>
<dbReference type="FunCoup" id="A0A2K1J0H2">
    <property type="interactions" value="1028"/>
</dbReference>
<dbReference type="PaxDb" id="3218-PP1S19_179V6.1"/>
<dbReference type="SMR" id="A0A2K1J0H2"/>
<keyword evidence="8" id="KW-1185">Reference proteome</keyword>
<gene>
    <name evidence="7" type="primary">LOC112295137</name>
    <name evidence="6" type="ORF">PHYPA_022925</name>
</gene>
<dbReference type="Gene3D" id="2.170.260.10">
    <property type="entry name" value="paz domain"/>
    <property type="match status" value="1"/>
</dbReference>
<reference evidence="7" key="3">
    <citation type="submission" date="2020-12" db="UniProtKB">
        <authorList>
            <consortium name="EnsemblPlants"/>
        </authorList>
    </citation>
    <scope>IDENTIFICATION</scope>
</reference>
<evidence type="ECO:0000313" key="7">
    <source>
        <dbReference type="EnsemblPlants" id="Pp3c18_9600V3.1"/>
    </source>
</evidence>
<dbReference type="STRING" id="3218.A0A2K1J0H2"/>
<dbReference type="InterPro" id="IPR036085">
    <property type="entry name" value="PAZ_dom_sf"/>
</dbReference>
<dbReference type="RefSeq" id="XP_073396712.1">
    <property type="nucleotide sequence ID" value="XM_073540611.1"/>
</dbReference>
<feature type="domain" description="PAZ" evidence="4">
    <location>
        <begin position="328"/>
        <end position="446"/>
    </location>
</feature>
<evidence type="ECO:0000259" key="5">
    <source>
        <dbReference type="PROSITE" id="PS50822"/>
    </source>
</evidence>
<dbReference type="SMART" id="SM01163">
    <property type="entry name" value="DUF1785"/>
    <property type="match status" value="1"/>
</dbReference>
<dbReference type="Pfam" id="PF16486">
    <property type="entry name" value="ArgoN"/>
    <property type="match status" value="1"/>
</dbReference>
<feature type="region of interest" description="Disordered" evidence="3">
    <location>
        <begin position="926"/>
        <end position="946"/>
    </location>
</feature>
<keyword evidence="2" id="KW-0943">RNA-mediated gene silencing</keyword>
<feature type="compositionally biased region" description="Pro residues" evidence="3">
    <location>
        <begin position="16"/>
        <end position="27"/>
    </location>
</feature>
<name>A0A2K1J0H2_PHYPA</name>
<dbReference type="PROSITE" id="PS50822">
    <property type="entry name" value="PIWI"/>
    <property type="match status" value="1"/>
</dbReference>
<dbReference type="InterPro" id="IPR003100">
    <property type="entry name" value="PAZ_dom"/>
</dbReference>
<protein>
    <recommendedName>
        <fullName evidence="9">Argonaute family member</fullName>
    </recommendedName>
</protein>
<proteinExistence type="inferred from homology"/>
<evidence type="ECO:0008006" key="9">
    <source>
        <dbReference type="Google" id="ProtNLM"/>
    </source>
</evidence>
<dbReference type="PANTHER" id="PTHR22891">
    <property type="entry name" value="EUKARYOTIC TRANSLATION INITIATION FACTOR 2C"/>
    <property type="match status" value="1"/>
</dbReference>
<dbReference type="SMART" id="SM00950">
    <property type="entry name" value="Piwi"/>
    <property type="match status" value="1"/>
</dbReference>
<dbReference type="RefSeq" id="XP_073396714.1">
    <property type="nucleotide sequence ID" value="XM_073540613.1"/>
</dbReference>
<comment type="similarity">
    <text evidence="1">Belongs to the argonaute family. Ago subfamily.</text>
</comment>
<dbReference type="GO" id="GO:0004521">
    <property type="term" value="F:RNA endonuclease activity"/>
    <property type="evidence" value="ECO:0000318"/>
    <property type="project" value="GO_Central"/>
</dbReference>
<dbReference type="InterPro" id="IPR045246">
    <property type="entry name" value="Piwi_ago-like"/>
</dbReference>
<dbReference type="CDD" id="cd04657">
    <property type="entry name" value="Piwi_ago-like"/>
    <property type="match status" value="1"/>
</dbReference>
<dbReference type="Gene3D" id="3.40.50.2300">
    <property type="match status" value="1"/>
</dbReference>
<dbReference type="RefSeq" id="XP_024402123.1">
    <property type="nucleotide sequence ID" value="XM_024546355.2"/>
</dbReference>
<dbReference type="Gramene" id="Pp3c18_9600V3.1">
    <property type="protein sequence ID" value="Pp3c18_9600V3.1"/>
    <property type="gene ID" value="Pp3c18_9600"/>
</dbReference>
<feature type="region of interest" description="Disordered" evidence="3">
    <location>
        <begin position="1"/>
        <end position="89"/>
    </location>
</feature>
<dbReference type="OMA" id="IERWAIC"/>
<feature type="compositionally biased region" description="Basic and acidic residues" evidence="3">
    <location>
        <begin position="47"/>
        <end position="58"/>
    </location>
</feature>
<dbReference type="EnsemblPlants" id="Pp3c18_9600V3.1">
    <property type="protein sequence ID" value="Pp3c18_9600V3.1"/>
    <property type="gene ID" value="Pp3c18_9600"/>
</dbReference>
<dbReference type="InterPro" id="IPR003165">
    <property type="entry name" value="Piwi"/>
</dbReference>
<dbReference type="GO" id="GO:0005634">
    <property type="term" value="C:nucleus"/>
    <property type="evidence" value="ECO:0000318"/>
    <property type="project" value="GO_Central"/>
</dbReference>
<dbReference type="SUPFAM" id="SSF53098">
    <property type="entry name" value="Ribonuclease H-like"/>
    <property type="match status" value="1"/>
</dbReference>
<evidence type="ECO:0000313" key="8">
    <source>
        <dbReference type="Proteomes" id="UP000006727"/>
    </source>
</evidence>
<dbReference type="KEGG" id="ppp:112295137"/>
<dbReference type="InterPro" id="IPR012337">
    <property type="entry name" value="RNaseH-like_sf"/>
</dbReference>
<dbReference type="Gramene" id="Pp3c18_9600V3.9">
    <property type="protein sequence ID" value="Pp3c18_9600V3.9"/>
    <property type="gene ID" value="Pp3c18_9600"/>
</dbReference>
<evidence type="ECO:0000256" key="2">
    <source>
        <dbReference type="ARBA" id="ARBA00023158"/>
    </source>
</evidence>
<evidence type="ECO:0000256" key="1">
    <source>
        <dbReference type="ARBA" id="ARBA00008201"/>
    </source>
</evidence>
<dbReference type="RefSeq" id="XP_024402125.1">
    <property type="nucleotide sequence ID" value="XM_024546357.2"/>
</dbReference>
<dbReference type="EMBL" id="ABEU02000018">
    <property type="protein sequence ID" value="PNR35026.1"/>
    <property type="molecule type" value="Genomic_DNA"/>
</dbReference>
<dbReference type="Gramene" id="Pp3c18_9600V3.2">
    <property type="protein sequence ID" value="Pp3c18_9600V3.2"/>
    <property type="gene ID" value="Pp3c18_9600"/>
</dbReference>
<dbReference type="AlphaFoldDB" id="A0A2K1J0H2"/>
<feature type="domain" description="Piwi" evidence="5">
    <location>
        <begin position="613"/>
        <end position="920"/>
    </location>
</feature>
<dbReference type="InterPro" id="IPR032474">
    <property type="entry name" value="Argonaute_N"/>
</dbReference>
<dbReference type="CDD" id="cd02846">
    <property type="entry name" value="PAZ_argonaute_like"/>
    <property type="match status" value="1"/>
</dbReference>